<dbReference type="InterPro" id="IPR009425">
    <property type="entry name" value="DSRM_SSAP"/>
</dbReference>
<proteinExistence type="predicted"/>
<evidence type="ECO:0000313" key="2">
    <source>
        <dbReference type="EMBL" id="SVD05378.1"/>
    </source>
</evidence>
<name>A0A382S8D5_9ZZZZ</name>
<sequence length="225" mass="25411">VDVKPFLVKKGRYDYLPWATAIRLLMENYPNASWGNRSHDREIRLDTGIVKTSFPYFYDPVVGGLAVETEVNIEGLVRWETLPVIDYKNNIIKSPDWMAINTAQKRCLVKNISLFGLGLKVFEGIHNCEEDYTYGESTSNNAPPVAPSKAEKEKEDIIETAKEVFGGAEITNHETVSGLLTKRFPKNAKNRITLLKSIIADKDQYRASQIVKVADLTEEECQTVI</sequence>
<dbReference type="EMBL" id="UINC01126717">
    <property type="protein sequence ID" value="SVD05378.1"/>
    <property type="molecule type" value="Genomic_DNA"/>
</dbReference>
<dbReference type="AlphaFoldDB" id="A0A382S8D5"/>
<gene>
    <name evidence="2" type="ORF">METZ01_LOCUS358232</name>
</gene>
<feature type="non-terminal residue" evidence="2">
    <location>
        <position position="1"/>
    </location>
</feature>
<feature type="non-terminal residue" evidence="2">
    <location>
        <position position="225"/>
    </location>
</feature>
<protein>
    <recommendedName>
        <fullName evidence="1">SSAP RNA binding domain-containing protein</fullName>
    </recommendedName>
</protein>
<feature type="domain" description="SSAP RNA binding" evidence="1">
    <location>
        <begin position="9"/>
        <end position="131"/>
    </location>
</feature>
<evidence type="ECO:0000259" key="1">
    <source>
        <dbReference type="Pfam" id="PF06378"/>
    </source>
</evidence>
<dbReference type="Pfam" id="PF06378">
    <property type="entry name" value="SSAP_Sak"/>
    <property type="match status" value="1"/>
</dbReference>
<organism evidence="2">
    <name type="scientific">marine metagenome</name>
    <dbReference type="NCBI Taxonomy" id="408172"/>
    <lineage>
        <taxon>unclassified sequences</taxon>
        <taxon>metagenomes</taxon>
        <taxon>ecological metagenomes</taxon>
    </lineage>
</organism>
<accession>A0A382S8D5</accession>
<reference evidence="2" key="1">
    <citation type="submission" date="2018-05" db="EMBL/GenBank/DDBJ databases">
        <authorList>
            <person name="Lanie J.A."/>
            <person name="Ng W.-L."/>
            <person name="Kazmierczak K.M."/>
            <person name="Andrzejewski T.M."/>
            <person name="Davidsen T.M."/>
            <person name="Wayne K.J."/>
            <person name="Tettelin H."/>
            <person name="Glass J.I."/>
            <person name="Rusch D."/>
            <person name="Podicherti R."/>
            <person name="Tsui H.-C.T."/>
            <person name="Winkler M.E."/>
        </authorList>
    </citation>
    <scope>NUCLEOTIDE SEQUENCE</scope>
</reference>